<evidence type="ECO:0000256" key="2">
    <source>
        <dbReference type="SAM" id="Phobius"/>
    </source>
</evidence>
<feature type="compositionally biased region" description="Polar residues" evidence="1">
    <location>
        <begin position="153"/>
        <end position="180"/>
    </location>
</feature>
<feature type="transmembrane region" description="Helical" evidence="2">
    <location>
        <begin position="70"/>
        <end position="93"/>
    </location>
</feature>
<keyword evidence="2" id="KW-1133">Transmembrane helix</keyword>
<dbReference type="AlphaFoldDB" id="A0A5B7EXQ6"/>
<keyword evidence="2" id="KW-0472">Membrane</keyword>
<gene>
    <name evidence="3" type="ORF">E2C01_031453</name>
</gene>
<accession>A0A5B7EXQ6</accession>
<comment type="caution">
    <text evidence="3">The sequence shown here is derived from an EMBL/GenBank/DDBJ whole genome shotgun (WGS) entry which is preliminary data.</text>
</comment>
<reference evidence="3 4" key="1">
    <citation type="submission" date="2019-05" db="EMBL/GenBank/DDBJ databases">
        <title>Another draft genome of Portunus trituberculatus and its Hox gene families provides insights of decapod evolution.</title>
        <authorList>
            <person name="Jeong J.-H."/>
            <person name="Song I."/>
            <person name="Kim S."/>
            <person name="Choi T."/>
            <person name="Kim D."/>
            <person name="Ryu S."/>
            <person name="Kim W."/>
        </authorList>
    </citation>
    <scope>NUCLEOTIDE SEQUENCE [LARGE SCALE GENOMIC DNA]</scope>
    <source>
        <tissue evidence="3">Muscle</tissue>
    </source>
</reference>
<evidence type="ECO:0000256" key="1">
    <source>
        <dbReference type="SAM" id="MobiDB-lite"/>
    </source>
</evidence>
<keyword evidence="4" id="KW-1185">Reference proteome</keyword>
<dbReference type="EMBL" id="VSRR010003934">
    <property type="protein sequence ID" value="MPC37957.1"/>
    <property type="molecule type" value="Genomic_DNA"/>
</dbReference>
<name>A0A5B7EXQ6_PORTR</name>
<sequence>MKPQEADSVPAVMYCVVYRGTLMDVAPHCLNFVEGSGIFFFLPLRISVPSWRRGHLFVSFVSNTLQSTKYFKLCFCFFLFLFSLLLLLHRFLLLLPPGHNFRASSPTTRLILAAGKRLDCVKTAVNPLREEFLTSTNTTTAAPTTTTTTTTTMSPEQLQQARHSLEYHSTQEGAGQTPCK</sequence>
<evidence type="ECO:0000313" key="4">
    <source>
        <dbReference type="Proteomes" id="UP000324222"/>
    </source>
</evidence>
<dbReference type="Proteomes" id="UP000324222">
    <property type="component" value="Unassembled WGS sequence"/>
</dbReference>
<protein>
    <submittedName>
        <fullName evidence="3">Uncharacterized protein</fullName>
    </submittedName>
</protein>
<organism evidence="3 4">
    <name type="scientific">Portunus trituberculatus</name>
    <name type="common">Swimming crab</name>
    <name type="synonym">Neptunus trituberculatus</name>
    <dbReference type="NCBI Taxonomy" id="210409"/>
    <lineage>
        <taxon>Eukaryota</taxon>
        <taxon>Metazoa</taxon>
        <taxon>Ecdysozoa</taxon>
        <taxon>Arthropoda</taxon>
        <taxon>Crustacea</taxon>
        <taxon>Multicrustacea</taxon>
        <taxon>Malacostraca</taxon>
        <taxon>Eumalacostraca</taxon>
        <taxon>Eucarida</taxon>
        <taxon>Decapoda</taxon>
        <taxon>Pleocyemata</taxon>
        <taxon>Brachyura</taxon>
        <taxon>Eubrachyura</taxon>
        <taxon>Portunoidea</taxon>
        <taxon>Portunidae</taxon>
        <taxon>Portuninae</taxon>
        <taxon>Portunus</taxon>
    </lineage>
</organism>
<proteinExistence type="predicted"/>
<feature type="compositionally biased region" description="Low complexity" evidence="1">
    <location>
        <begin position="136"/>
        <end position="152"/>
    </location>
</feature>
<evidence type="ECO:0000313" key="3">
    <source>
        <dbReference type="EMBL" id="MPC37957.1"/>
    </source>
</evidence>
<feature type="region of interest" description="Disordered" evidence="1">
    <location>
        <begin position="136"/>
        <end position="180"/>
    </location>
</feature>
<keyword evidence="2" id="KW-0812">Transmembrane</keyword>